<dbReference type="AlphaFoldDB" id="Q98B24"/>
<protein>
    <submittedName>
        <fullName evidence="1">Mll5758 protein</fullName>
    </submittedName>
</protein>
<dbReference type="Proteomes" id="UP000000552">
    <property type="component" value="Chromosome"/>
</dbReference>
<name>Q98B24_RHILO</name>
<dbReference type="EMBL" id="BA000012">
    <property type="protein sequence ID" value="BAB52148.1"/>
    <property type="molecule type" value="Genomic_DNA"/>
</dbReference>
<dbReference type="KEGG" id="mlo:mll5758"/>
<evidence type="ECO:0000313" key="1">
    <source>
        <dbReference type="EMBL" id="BAB52148.1"/>
    </source>
</evidence>
<sequence length="132" mass="14410">MRREWLIERSDPLPTALRSTTHRAMVTAGSGKQIAMSRQSFVQELEGAADRNAEMSPSNLKILLRRAALMLRNAGDGVDLEPKIEEILDGLAAEMGVSKAELIRTVVTEWLIANAYLPVFTIDEGSTTVGNG</sequence>
<dbReference type="GO" id="GO:0006355">
    <property type="term" value="P:regulation of DNA-templated transcription"/>
    <property type="evidence" value="ECO:0007669"/>
    <property type="project" value="InterPro"/>
</dbReference>
<accession>Q98B24</accession>
<dbReference type="HOGENOM" id="CLU_157968_0_0_5"/>
<evidence type="ECO:0000313" key="2">
    <source>
        <dbReference type="Proteomes" id="UP000000552"/>
    </source>
</evidence>
<gene>
    <name evidence="1" type="ordered locus">mll5758</name>
</gene>
<reference evidence="1 2" key="1">
    <citation type="journal article" date="2000" name="DNA Res.">
        <title>Complete genome structure of the nitrogen-fixing symbiotic bacterium Mesorhizobium loti.</title>
        <authorList>
            <person name="Kaneko T."/>
            <person name="Nakamura Y."/>
            <person name="Sato S."/>
            <person name="Asamizu E."/>
            <person name="Kato T."/>
            <person name="Sasamoto S."/>
            <person name="Watanabe A."/>
            <person name="Idesawa K."/>
            <person name="Ishikawa A."/>
            <person name="Kawashima K."/>
            <person name="Kimura T."/>
            <person name="Kishida Y."/>
            <person name="Kiyokawa C."/>
            <person name="Kohara M."/>
            <person name="Matsumoto M."/>
            <person name="Matsuno A."/>
            <person name="Mochizuki Y."/>
            <person name="Nakayama S."/>
            <person name="Nakazaki N."/>
            <person name="Shimpo S."/>
            <person name="Sugimoto M."/>
            <person name="Takeuchi C."/>
            <person name="Yamada M."/>
            <person name="Tabata S."/>
        </authorList>
    </citation>
    <scope>NUCLEOTIDE SEQUENCE [LARGE SCALE GENOMIC DNA]</scope>
    <source>
        <strain evidence="2">LMG 29417 / CECT 9101 / MAFF 303099</strain>
    </source>
</reference>
<organism evidence="1 2">
    <name type="scientific">Mesorhizobium japonicum (strain LMG 29417 / CECT 9101 / MAFF 303099)</name>
    <name type="common">Mesorhizobium loti (strain MAFF 303099)</name>
    <dbReference type="NCBI Taxonomy" id="266835"/>
    <lineage>
        <taxon>Bacteria</taxon>
        <taxon>Pseudomonadati</taxon>
        <taxon>Pseudomonadota</taxon>
        <taxon>Alphaproteobacteria</taxon>
        <taxon>Hyphomicrobiales</taxon>
        <taxon>Phyllobacteriaceae</taxon>
        <taxon>Mesorhizobium</taxon>
    </lineage>
</organism>
<proteinExistence type="predicted"/>